<keyword evidence="6" id="KW-1133">Transmembrane helix</keyword>
<evidence type="ECO:0000313" key="9">
    <source>
        <dbReference type="Proteomes" id="UP000823561"/>
    </source>
</evidence>
<protein>
    <recommendedName>
        <fullName evidence="7">Ig-like domain-containing protein</fullName>
    </recommendedName>
</protein>
<proteinExistence type="predicted"/>
<evidence type="ECO:0000256" key="5">
    <source>
        <dbReference type="SAM" id="MobiDB-lite"/>
    </source>
</evidence>
<organism evidence="8 9">
    <name type="scientific">Alosa alosa</name>
    <name type="common">allis shad</name>
    <dbReference type="NCBI Taxonomy" id="278164"/>
    <lineage>
        <taxon>Eukaryota</taxon>
        <taxon>Metazoa</taxon>
        <taxon>Chordata</taxon>
        <taxon>Craniata</taxon>
        <taxon>Vertebrata</taxon>
        <taxon>Euteleostomi</taxon>
        <taxon>Actinopterygii</taxon>
        <taxon>Neopterygii</taxon>
        <taxon>Teleostei</taxon>
        <taxon>Clupei</taxon>
        <taxon>Clupeiformes</taxon>
        <taxon>Clupeoidei</taxon>
        <taxon>Clupeidae</taxon>
        <taxon>Alosa</taxon>
    </lineage>
</organism>
<evidence type="ECO:0000259" key="7">
    <source>
        <dbReference type="PROSITE" id="PS50835"/>
    </source>
</evidence>
<comment type="caution">
    <text evidence="8">The sequence shown here is derived from an EMBL/GenBank/DDBJ whole genome shotgun (WGS) entry which is preliminary data.</text>
</comment>
<dbReference type="SUPFAM" id="SSF48726">
    <property type="entry name" value="Immunoglobulin"/>
    <property type="match status" value="2"/>
</dbReference>
<dbReference type="Gene3D" id="2.60.40.10">
    <property type="entry name" value="Immunoglobulins"/>
    <property type="match status" value="2"/>
</dbReference>
<dbReference type="PANTHER" id="PTHR12080">
    <property type="entry name" value="SIGNALING LYMPHOCYTIC ACTIVATION MOLECULE"/>
    <property type="match status" value="1"/>
</dbReference>
<keyword evidence="2" id="KW-0732">Signal</keyword>
<feature type="transmembrane region" description="Helical" evidence="6">
    <location>
        <begin position="197"/>
        <end position="220"/>
    </location>
</feature>
<evidence type="ECO:0000256" key="3">
    <source>
        <dbReference type="ARBA" id="ARBA00023136"/>
    </source>
</evidence>
<keyword evidence="4" id="KW-0325">Glycoprotein</keyword>
<comment type="subcellular location">
    <subcellularLocation>
        <location evidence="1">Membrane</location>
    </subcellularLocation>
</comment>
<dbReference type="EMBL" id="JADWDJ010000014">
    <property type="protein sequence ID" value="KAG5270225.1"/>
    <property type="molecule type" value="Genomic_DNA"/>
</dbReference>
<dbReference type="GO" id="GO:0016020">
    <property type="term" value="C:membrane"/>
    <property type="evidence" value="ECO:0007669"/>
    <property type="project" value="UniProtKB-SubCell"/>
</dbReference>
<accession>A0AAV6G5J9</accession>
<dbReference type="AlphaFoldDB" id="A0AAV6G5J9"/>
<sequence length="252" mass="27941">MCDATQDAACYGALGGPVYLQLMRNTRGHKLSLYYNSAHVFKFKRTKSVFYEEFNTTSVLQRWQFVPDNGTMIINPAERRDAGTYRVQITESTGRGVKHTVQLTIEAPVSSVDLSISSSANGERSVRCSSTGDSPQYSWSLDGRPLGEADADLSSDNQTILLRGDVTGQLTCSVRNHVSSTHTTRLMDLCSGGISPVFISVWLAEIIILTSLLVGGYYLYIRNRTSHTPDQDVELTLTSTSRRRTPEEVQMQ</sequence>
<evidence type="ECO:0000256" key="1">
    <source>
        <dbReference type="ARBA" id="ARBA00004370"/>
    </source>
</evidence>
<evidence type="ECO:0000256" key="6">
    <source>
        <dbReference type="SAM" id="Phobius"/>
    </source>
</evidence>
<reference evidence="8" key="1">
    <citation type="submission" date="2020-10" db="EMBL/GenBank/DDBJ databases">
        <title>Chromosome-scale genome assembly of the Allis shad, Alosa alosa.</title>
        <authorList>
            <person name="Margot Z."/>
            <person name="Christophe K."/>
            <person name="Cabau C."/>
            <person name="Louis A."/>
            <person name="Berthelot C."/>
            <person name="Parey E."/>
            <person name="Roest Crollius H."/>
            <person name="Montfort J."/>
            <person name="Robinson-Rechavi M."/>
            <person name="Bucao C."/>
            <person name="Bouchez O."/>
            <person name="Gislard M."/>
            <person name="Lluch J."/>
            <person name="Milhes M."/>
            <person name="Lampietro C."/>
            <person name="Lopez Roques C."/>
            <person name="Donnadieu C."/>
            <person name="Braasch I."/>
            <person name="Desvignes T."/>
            <person name="Postlethwait J."/>
            <person name="Bobe J."/>
            <person name="Guiguen Y."/>
        </authorList>
    </citation>
    <scope>NUCLEOTIDE SEQUENCE</scope>
    <source>
        <strain evidence="8">M-15738</strain>
        <tissue evidence="8">Blood</tissue>
    </source>
</reference>
<dbReference type="PROSITE" id="PS50835">
    <property type="entry name" value="IG_LIKE"/>
    <property type="match status" value="1"/>
</dbReference>
<evidence type="ECO:0000313" key="8">
    <source>
        <dbReference type="EMBL" id="KAG5270225.1"/>
    </source>
</evidence>
<evidence type="ECO:0000256" key="4">
    <source>
        <dbReference type="ARBA" id="ARBA00023180"/>
    </source>
</evidence>
<dbReference type="InterPro" id="IPR007110">
    <property type="entry name" value="Ig-like_dom"/>
</dbReference>
<dbReference type="InterPro" id="IPR013783">
    <property type="entry name" value="Ig-like_fold"/>
</dbReference>
<name>A0AAV6G5J9_9TELE</name>
<evidence type="ECO:0000256" key="2">
    <source>
        <dbReference type="ARBA" id="ARBA00022729"/>
    </source>
</evidence>
<feature type="domain" description="Ig-like" evidence="7">
    <location>
        <begin position="108"/>
        <end position="188"/>
    </location>
</feature>
<keyword evidence="6" id="KW-0812">Transmembrane</keyword>
<gene>
    <name evidence="8" type="ORF">AALO_G00190170</name>
</gene>
<keyword evidence="3 6" id="KW-0472">Membrane</keyword>
<feature type="region of interest" description="Disordered" evidence="5">
    <location>
        <begin position="232"/>
        <end position="252"/>
    </location>
</feature>
<dbReference type="Proteomes" id="UP000823561">
    <property type="component" value="Chromosome 14"/>
</dbReference>
<dbReference type="InterPro" id="IPR036179">
    <property type="entry name" value="Ig-like_dom_sf"/>
</dbReference>
<keyword evidence="9" id="KW-1185">Reference proteome</keyword>
<dbReference type="InterPro" id="IPR015631">
    <property type="entry name" value="CD2/SLAM_rcpt"/>
</dbReference>